<name>A0ABW8FS53_9ACTN</name>
<evidence type="ECO:0000313" key="4">
    <source>
        <dbReference type="Proteomes" id="UP001617511"/>
    </source>
</evidence>
<feature type="compositionally biased region" description="Low complexity" evidence="1">
    <location>
        <begin position="25"/>
        <end position="44"/>
    </location>
</feature>
<protein>
    <recommendedName>
        <fullName evidence="5">Lipoprotein</fullName>
    </recommendedName>
</protein>
<dbReference type="RefSeq" id="WP_402076283.1">
    <property type="nucleotide sequence ID" value="NZ_JBIVGG010000022.1"/>
</dbReference>
<dbReference type="Proteomes" id="UP001617511">
    <property type="component" value="Unassembled WGS sequence"/>
</dbReference>
<gene>
    <name evidence="3" type="ORF">ACIP2Z_39050</name>
</gene>
<evidence type="ECO:0000313" key="3">
    <source>
        <dbReference type="EMBL" id="MFJ4084929.1"/>
    </source>
</evidence>
<feature type="signal peptide" evidence="2">
    <location>
        <begin position="1"/>
        <end position="23"/>
    </location>
</feature>
<organism evidence="3 4">
    <name type="scientific">Streptomyces iakyrus</name>
    <dbReference type="NCBI Taxonomy" id="68219"/>
    <lineage>
        <taxon>Bacteria</taxon>
        <taxon>Bacillati</taxon>
        <taxon>Actinomycetota</taxon>
        <taxon>Actinomycetes</taxon>
        <taxon>Kitasatosporales</taxon>
        <taxon>Streptomycetaceae</taxon>
        <taxon>Streptomyces</taxon>
    </lineage>
</organism>
<feature type="chain" id="PRO_5046009733" description="Lipoprotein" evidence="2">
    <location>
        <begin position="24"/>
        <end position="155"/>
    </location>
</feature>
<proteinExistence type="predicted"/>
<evidence type="ECO:0008006" key="5">
    <source>
        <dbReference type="Google" id="ProtNLM"/>
    </source>
</evidence>
<reference evidence="3 4" key="1">
    <citation type="submission" date="2024-10" db="EMBL/GenBank/DDBJ databases">
        <title>The Natural Products Discovery Center: Release of the First 8490 Sequenced Strains for Exploring Actinobacteria Biosynthetic Diversity.</title>
        <authorList>
            <person name="Kalkreuter E."/>
            <person name="Kautsar S.A."/>
            <person name="Yang D."/>
            <person name="Bader C.D."/>
            <person name="Teijaro C.N."/>
            <person name="Fluegel L."/>
            <person name="Davis C.M."/>
            <person name="Simpson J.R."/>
            <person name="Lauterbach L."/>
            <person name="Steele A.D."/>
            <person name="Gui C."/>
            <person name="Meng S."/>
            <person name="Li G."/>
            <person name="Viehrig K."/>
            <person name="Ye F."/>
            <person name="Su P."/>
            <person name="Kiefer A.F."/>
            <person name="Nichols A."/>
            <person name="Cepeda A.J."/>
            <person name="Yan W."/>
            <person name="Fan B."/>
            <person name="Jiang Y."/>
            <person name="Adhikari A."/>
            <person name="Zheng C.-J."/>
            <person name="Schuster L."/>
            <person name="Cowan T.M."/>
            <person name="Smanski M.J."/>
            <person name="Chevrette M.G."/>
            <person name="De Carvalho L.P.S."/>
            <person name="Shen B."/>
        </authorList>
    </citation>
    <scope>NUCLEOTIDE SEQUENCE [LARGE SCALE GENOMIC DNA]</scope>
    <source>
        <strain evidence="3 4">NPDC089932</strain>
    </source>
</reference>
<comment type="caution">
    <text evidence="3">The sequence shown here is derived from an EMBL/GenBank/DDBJ whole genome shotgun (WGS) entry which is preliminary data.</text>
</comment>
<evidence type="ECO:0000256" key="2">
    <source>
        <dbReference type="SAM" id="SignalP"/>
    </source>
</evidence>
<evidence type="ECO:0000256" key="1">
    <source>
        <dbReference type="SAM" id="MobiDB-lite"/>
    </source>
</evidence>
<keyword evidence="2" id="KW-0732">Signal</keyword>
<feature type="region of interest" description="Disordered" evidence="1">
    <location>
        <begin position="25"/>
        <end position="45"/>
    </location>
</feature>
<keyword evidence="4" id="KW-1185">Reference proteome</keyword>
<sequence length="155" mass="16066">MGRHIWGKTVGALVLAVTVAAVSGCGSSDDSDGKPAAKASPKAPSVEKATAAFQAAVEKFDADGGCLEQEPGTCWEQMQAVMNPARDLRKAANADKETGPEFWSEAYALIDTMEDGIAVGEDKGVPAGGATMTNRDDVLGSAHDLSDWLDENPVA</sequence>
<dbReference type="PROSITE" id="PS51257">
    <property type="entry name" value="PROKAR_LIPOPROTEIN"/>
    <property type="match status" value="1"/>
</dbReference>
<accession>A0ABW8FS53</accession>
<dbReference type="EMBL" id="JBIVGG010000022">
    <property type="protein sequence ID" value="MFJ4084929.1"/>
    <property type="molecule type" value="Genomic_DNA"/>
</dbReference>